<comment type="caution">
    <text evidence="2">The sequence shown here is derived from an EMBL/GenBank/DDBJ whole genome shotgun (WGS) entry which is preliminary data.</text>
</comment>
<proteinExistence type="predicted"/>
<dbReference type="RefSeq" id="WP_121376915.1">
    <property type="nucleotide sequence ID" value="NZ_RBLC01000003.1"/>
</dbReference>
<gene>
    <name evidence="2" type="ORF">CLV94_2631</name>
</gene>
<dbReference type="AlphaFoldDB" id="A0A495M7J4"/>
<protein>
    <recommendedName>
        <fullName evidence="4">DUF4214 domain-containing protein</fullName>
    </recommendedName>
</protein>
<evidence type="ECO:0000313" key="3">
    <source>
        <dbReference type="Proteomes" id="UP000277579"/>
    </source>
</evidence>
<organism evidence="2 3">
    <name type="scientific">Flavobacterium endophyticum</name>
    <dbReference type="NCBI Taxonomy" id="1540163"/>
    <lineage>
        <taxon>Bacteria</taxon>
        <taxon>Pseudomonadati</taxon>
        <taxon>Bacteroidota</taxon>
        <taxon>Flavobacteriia</taxon>
        <taxon>Flavobacteriales</taxon>
        <taxon>Flavobacteriaceae</taxon>
        <taxon>Flavobacterium</taxon>
    </lineage>
</organism>
<sequence>MKAKLLFFCLVLFAAGTQMAFSQWIHRNAGEGIIVKYGVQLNVANRDTAMVISLKIKDDVLRKTIDYGSISLTPSNVKDTVALNAMLKDKYRTLFRANGRTPVLRHSDFVETMALSIHDTTDAKFQRSYVYQGLLMFSSLLKGARRDVANTGSVNYRVMETFPVVVSGFVCEQDVVINAAEFKAYLRERQPDDPTNGGIQHYLNALEYLNGNMTMSQIRVQLNNYFMTSRWPQGGECGCCGNYSGNCYYWNAGCLAHDMACQRCQHSWCFSGCKPTSCSGNTIAWYWFAVKVITPYP</sequence>
<evidence type="ECO:0000256" key="1">
    <source>
        <dbReference type="SAM" id="SignalP"/>
    </source>
</evidence>
<evidence type="ECO:0000313" key="2">
    <source>
        <dbReference type="EMBL" id="RKS21994.1"/>
    </source>
</evidence>
<keyword evidence="1" id="KW-0732">Signal</keyword>
<evidence type="ECO:0008006" key="4">
    <source>
        <dbReference type="Google" id="ProtNLM"/>
    </source>
</evidence>
<name>A0A495M7J4_9FLAO</name>
<keyword evidence="3" id="KW-1185">Reference proteome</keyword>
<feature type="signal peptide" evidence="1">
    <location>
        <begin position="1"/>
        <end position="20"/>
    </location>
</feature>
<dbReference type="EMBL" id="RBLC01000003">
    <property type="protein sequence ID" value="RKS21994.1"/>
    <property type="molecule type" value="Genomic_DNA"/>
</dbReference>
<dbReference type="Proteomes" id="UP000277579">
    <property type="component" value="Unassembled WGS sequence"/>
</dbReference>
<feature type="chain" id="PRO_5019859650" description="DUF4214 domain-containing protein" evidence="1">
    <location>
        <begin position="21"/>
        <end position="297"/>
    </location>
</feature>
<reference evidence="2 3" key="1">
    <citation type="submission" date="2018-10" db="EMBL/GenBank/DDBJ databases">
        <title>Genomic Encyclopedia of Archaeal and Bacterial Type Strains, Phase II (KMG-II): from individual species to whole genera.</title>
        <authorList>
            <person name="Goeker M."/>
        </authorList>
    </citation>
    <scope>NUCLEOTIDE SEQUENCE [LARGE SCALE GENOMIC DNA]</scope>
    <source>
        <strain evidence="2 3">DSM 29537</strain>
    </source>
</reference>
<accession>A0A495M7J4</accession>